<protein>
    <recommendedName>
        <fullName evidence="1">Aminoglycoside phosphotransferase domain-containing protein</fullName>
    </recommendedName>
</protein>
<keyword evidence="3" id="KW-1185">Reference proteome</keyword>
<dbReference type="AlphaFoldDB" id="A0A9P7HET6"/>
<accession>A0A9P7HET6</accession>
<proteinExistence type="predicted"/>
<dbReference type="Gene3D" id="3.30.200.20">
    <property type="entry name" value="Phosphorylase Kinase, domain 1"/>
    <property type="match status" value="1"/>
</dbReference>
<dbReference type="InterPro" id="IPR011009">
    <property type="entry name" value="Kinase-like_dom_sf"/>
</dbReference>
<dbReference type="Gene3D" id="3.90.1200.10">
    <property type="match status" value="1"/>
</dbReference>
<name>A0A9P7HET6_9HYPO</name>
<dbReference type="InterPro" id="IPR002575">
    <property type="entry name" value="Aminoglycoside_PTrfase"/>
</dbReference>
<sequence>MLTPSDITSNNGSELDAEVFGPLATIPEDHLIALAFRIGSQMLRVSIDNAKLVKRVSGSYNIVHIIELETLKLVIRVPATGWGAGVTKTAADALASQVAVMRLVRQKTKAHVPEIYDWDPTINNEIGAPFICMAFLLGETASHVWFDQSNGTEAREELRLNILSSLSNIMAQFDSISFDKIGSITAVQDGSFSLGPIYHWPVKDDGSIQVTADRTYFSTVEFLACNMRFKDAKDSVWSRAQNKILETLIQNSPDLNSYSRFVLCPPDFDSQNVLVDDKGNVTGIIDWDLCNALSWKGDWEFTENSHIAEAIWIAMLDSTNRMDICYKFVKVALGIENRNDAIGVLYEIGENEYDQKSWEYLQEKLKVLVCPPATPSQAS</sequence>
<dbReference type="Pfam" id="PF01636">
    <property type="entry name" value="APH"/>
    <property type="match status" value="1"/>
</dbReference>
<dbReference type="PANTHER" id="PTHR21310">
    <property type="entry name" value="AMINOGLYCOSIDE PHOSPHOTRANSFERASE-RELATED-RELATED"/>
    <property type="match status" value="1"/>
</dbReference>
<evidence type="ECO:0000259" key="1">
    <source>
        <dbReference type="Pfam" id="PF01636"/>
    </source>
</evidence>
<gene>
    <name evidence="2" type="ORF">KAF25_008079</name>
</gene>
<organism evidence="2 3">
    <name type="scientific">Fusarium avenaceum</name>
    <dbReference type="NCBI Taxonomy" id="40199"/>
    <lineage>
        <taxon>Eukaryota</taxon>
        <taxon>Fungi</taxon>
        <taxon>Dikarya</taxon>
        <taxon>Ascomycota</taxon>
        <taxon>Pezizomycotina</taxon>
        <taxon>Sordariomycetes</taxon>
        <taxon>Hypocreomycetidae</taxon>
        <taxon>Hypocreales</taxon>
        <taxon>Nectriaceae</taxon>
        <taxon>Fusarium</taxon>
        <taxon>Fusarium tricinctum species complex</taxon>
    </lineage>
</organism>
<comment type="caution">
    <text evidence="2">The sequence shown here is derived from an EMBL/GenBank/DDBJ whole genome shotgun (WGS) entry which is preliminary data.</text>
</comment>
<dbReference type="EMBL" id="JAGPUO010000002">
    <property type="protein sequence ID" value="KAG5664345.1"/>
    <property type="molecule type" value="Genomic_DNA"/>
</dbReference>
<feature type="domain" description="Aminoglycoside phosphotransferase" evidence="1">
    <location>
        <begin position="89"/>
        <end position="290"/>
    </location>
</feature>
<evidence type="ECO:0000313" key="2">
    <source>
        <dbReference type="EMBL" id="KAG5664345.1"/>
    </source>
</evidence>
<reference evidence="2" key="1">
    <citation type="submission" date="2021-04" db="EMBL/GenBank/DDBJ databases">
        <title>Draft genome of Fusarium avenaceum strain F156N33, isolated from an atmospheric sample in Virginia.</title>
        <authorList>
            <person name="Yang S."/>
            <person name="Vinatzer B.A."/>
            <person name="Coleman J."/>
        </authorList>
    </citation>
    <scope>NUCLEOTIDE SEQUENCE</scope>
    <source>
        <strain evidence="2">F156N33</strain>
    </source>
</reference>
<dbReference type="PANTHER" id="PTHR21310:SF15">
    <property type="entry name" value="AMINOGLYCOSIDE PHOSPHOTRANSFERASE DOMAIN-CONTAINING PROTEIN"/>
    <property type="match status" value="1"/>
</dbReference>
<evidence type="ECO:0000313" key="3">
    <source>
        <dbReference type="Proteomes" id="UP000782241"/>
    </source>
</evidence>
<dbReference type="SUPFAM" id="SSF56112">
    <property type="entry name" value="Protein kinase-like (PK-like)"/>
    <property type="match status" value="1"/>
</dbReference>
<dbReference type="InterPro" id="IPR051678">
    <property type="entry name" value="AGP_Transferase"/>
</dbReference>
<dbReference type="Proteomes" id="UP000782241">
    <property type="component" value="Unassembled WGS sequence"/>
</dbReference>